<dbReference type="AlphaFoldDB" id="A0AAD9XN92"/>
<feature type="region of interest" description="Disordered" evidence="1">
    <location>
        <begin position="1"/>
        <end position="29"/>
    </location>
</feature>
<name>A0AAD9XN92_9ROSI</name>
<keyword evidence="3" id="KW-1185">Reference proteome</keyword>
<dbReference type="EMBL" id="JANJYI010000001">
    <property type="protein sequence ID" value="KAK2662689.1"/>
    <property type="molecule type" value="Genomic_DNA"/>
</dbReference>
<reference evidence="2" key="1">
    <citation type="journal article" date="2023" name="Plant J.">
        <title>Genome sequences and population genomics provide insights into the demographic history, inbreeding, and mutation load of two 'living fossil' tree species of Dipteronia.</title>
        <authorList>
            <person name="Feng Y."/>
            <person name="Comes H.P."/>
            <person name="Chen J."/>
            <person name="Zhu S."/>
            <person name="Lu R."/>
            <person name="Zhang X."/>
            <person name="Li P."/>
            <person name="Qiu J."/>
            <person name="Olsen K.M."/>
            <person name="Qiu Y."/>
        </authorList>
    </citation>
    <scope>NUCLEOTIDE SEQUENCE</scope>
    <source>
        <tissue evidence="2">Leaf</tissue>
    </source>
</reference>
<comment type="caution">
    <text evidence="2">The sequence shown here is derived from an EMBL/GenBank/DDBJ whole genome shotgun (WGS) entry which is preliminary data.</text>
</comment>
<evidence type="ECO:0000256" key="1">
    <source>
        <dbReference type="SAM" id="MobiDB-lite"/>
    </source>
</evidence>
<evidence type="ECO:0000313" key="3">
    <source>
        <dbReference type="Proteomes" id="UP001280121"/>
    </source>
</evidence>
<gene>
    <name evidence="2" type="ORF">Ddye_001263</name>
</gene>
<sequence>MTRDDESGKTFTSEVPLLDKGTSSQNEEVVLTPSKGRNIPSKCEELFEIVPGLEYDVLTRLNFDFDQVGIQTLDKEELSSLNSIISMVRAEESRRGVM</sequence>
<proteinExistence type="predicted"/>
<organism evidence="2 3">
    <name type="scientific">Dipteronia dyeriana</name>
    <dbReference type="NCBI Taxonomy" id="168575"/>
    <lineage>
        <taxon>Eukaryota</taxon>
        <taxon>Viridiplantae</taxon>
        <taxon>Streptophyta</taxon>
        <taxon>Embryophyta</taxon>
        <taxon>Tracheophyta</taxon>
        <taxon>Spermatophyta</taxon>
        <taxon>Magnoliopsida</taxon>
        <taxon>eudicotyledons</taxon>
        <taxon>Gunneridae</taxon>
        <taxon>Pentapetalae</taxon>
        <taxon>rosids</taxon>
        <taxon>malvids</taxon>
        <taxon>Sapindales</taxon>
        <taxon>Sapindaceae</taxon>
        <taxon>Hippocastanoideae</taxon>
        <taxon>Acereae</taxon>
        <taxon>Dipteronia</taxon>
    </lineage>
</organism>
<evidence type="ECO:0000313" key="2">
    <source>
        <dbReference type="EMBL" id="KAK2662689.1"/>
    </source>
</evidence>
<accession>A0AAD9XN92</accession>
<protein>
    <submittedName>
        <fullName evidence="2">Uncharacterized protein</fullName>
    </submittedName>
</protein>
<dbReference type="Proteomes" id="UP001280121">
    <property type="component" value="Unassembled WGS sequence"/>
</dbReference>